<keyword evidence="1" id="KW-0812">Transmembrane</keyword>
<dbReference type="InterPro" id="IPR036318">
    <property type="entry name" value="FAD-bd_PCMH-like_sf"/>
</dbReference>
<dbReference type="InterPro" id="IPR010031">
    <property type="entry name" value="FAD_lactone_oxidase-like"/>
</dbReference>
<keyword evidence="1" id="KW-0472">Membrane</keyword>
<reference evidence="3 4" key="1">
    <citation type="submission" date="2021-04" db="EMBL/GenBank/DDBJ databases">
        <title>Mariniflexile gromovii gen. nov., sp. nov., a gliding bacterium isolated from the sea urchin Strongylocentrotus intermedius.</title>
        <authorList>
            <person name="Ko S."/>
            <person name="Le V."/>
            <person name="Ahn C.-Y."/>
            <person name="Oh H.-M."/>
        </authorList>
    </citation>
    <scope>NUCLEOTIDE SEQUENCE [LARGE SCALE GENOMIC DNA]</scope>
    <source>
        <strain evidence="3 4">KCTC 12570</strain>
    </source>
</reference>
<keyword evidence="1" id="KW-1133">Transmembrane helix</keyword>
<dbReference type="InterPro" id="IPR016169">
    <property type="entry name" value="FAD-bd_PCMH_sub2"/>
</dbReference>
<feature type="transmembrane region" description="Helical" evidence="1">
    <location>
        <begin position="211"/>
        <end position="230"/>
    </location>
</feature>
<sequence>MATTKTHNLKEWDTLHNNGPFPLKKLYITELEGDGNMPNKIERFNDAANEIRRLLKETKEANHGFRAYGSAWSMNHIASHKDRMHYNGFMNIHIPIVAENCHTNCNFDASNLFLFECGTTIKRASEVLSAHGKSLKTTGASNGQTIAGCVSTGVHGSAFQVGAIQDYVVGLNLIIGPNPNDVVYLERHTQPALNDTFAKKISARIIRNDHLFNAALVGLGGFGFLHGIVIEAEPRFLLKRYVKKIHKDVALKLADTLDFKNATFKIPEETTADGFGATPYHYKVFINQYSKEPEYVVELMYKKPFKTDYKDPFPIIKQSLYRDLIHLFTKMAEKCPKSIPWLVKQLRKTILPKVDDELTGTLPEIFWDAPYQGPAFACSVGVDHKNSSKALKLLADLTNNEGPIPGIFAMRFVKQTKATLGFTKFPITCMLEIDGVLWKKTRKIMSLTEYSKRIIEVLKQNNIPFTIHWGKNSDWSYPGLVNHMYGADTVKTWKQYRNALLGDEMAAMFSNDFLHDTGLAKKEITMDATNENLIASL</sequence>
<comment type="caution">
    <text evidence="3">The sequence shown here is derived from an EMBL/GenBank/DDBJ whole genome shotgun (WGS) entry which is preliminary data.</text>
</comment>
<evidence type="ECO:0000259" key="2">
    <source>
        <dbReference type="Pfam" id="PF01565"/>
    </source>
</evidence>
<evidence type="ECO:0000256" key="1">
    <source>
        <dbReference type="SAM" id="Phobius"/>
    </source>
</evidence>
<organism evidence="3 4">
    <name type="scientific">Mariniflexile gromovii</name>
    <dbReference type="NCBI Taxonomy" id="362523"/>
    <lineage>
        <taxon>Bacteria</taxon>
        <taxon>Pseudomonadati</taxon>
        <taxon>Bacteroidota</taxon>
        <taxon>Flavobacteriia</taxon>
        <taxon>Flavobacteriales</taxon>
        <taxon>Flavobacteriaceae</taxon>
        <taxon>Mariniflexile</taxon>
    </lineage>
</organism>
<dbReference type="Pfam" id="PF01565">
    <property type="entry name" value="FAD_binding_4"/>
    <property type="match status" value="1"/>
</dbReference>
<keyword evidence="4" id="KW-1185">Reference proteome</keyword>
<name>A0ABS4BUU5_9FLAO</name>
<evidence type="ECO:0000313" key="3">
    <source>
        <dbReference type="EMBL" id="MBP0904350.1"/>
    </source>
</evidence>
<dbReference type="PANTHER" id="PTHR43762">
    <property type="entry name" value="L-GULONOLACTONE OXIDASE"/>
    <property type="match status" value="1"/>
</dbReference>
<dbReference type="EMBL" id="JAGJCB010000009">
    <property type="protein sequence ID" value="MBP0904350.1"/>
    <property type="molecule type" value="Genomic_DNA"/>
</dbReference>
<dbReference type="SUPFAM" id="SSF56176">
    <property type="entry name" value="FAD-binding/transporter-associated domain-like"/>
    <property type="match status" value="1"/>
</dbReference>
<protein>
    <submittedName>
        <fullName evidence="3">FAD-binding protein</fullName>
    </submittedName>
</protein>
<feature type="domain" description="FAD linked oxidase N-terminal" evidence="2">
    <location>
        <begin position="50"/>
        <end position="174"/>
    </location>
</feature>
<accession>A0ABS4BUU5</accession>
<proteinExistence type="predicted"/>
<dbReference type="Gene3D" id="3.30.465.10">
    <property type="match status" value="1"/>
</dbReference>
<gene>
    <name evidence="3" type="ORF">J8H85_10975</name>
</gene>
<dbReference type="InterPro" id="IPR006094">
    <property type="entry name" value="Oxid_FAD_bind_N"/>
</dbReference>
<dbReference type="Proteomes" id="UP000670776">
    <property type="component" value="Unassembled WGS sequence"/>
</dbReference>
<evidence type="ECO:0000313" key="4">
    <source>
        <dbReference type="Proteomes" id="UP000670776"/>
    </source>
</evidence>
<dbReference type="PANTHER" id="PTHR43762:SF1">
    <property type="entry name" value="D-ARABINONO-1,4-LACTONE OXIDASE"/>
    <property type="match status" value="1"/>
</dbReference>
<dbReference type="RefSeq" id="WP_209655242.1">
    <property type="nucleotide sequence ID" value="NZ_JAGJCB010000009.1"/>
</dbReference>